<evidence type="ECO:0000259" key="1">
    <source>
        <dbReference type="Pfam" id="PF06114"/>
    </source>
</evidence>
<evidence type="ECO:0000313" key="3">
    <source>
        <dbReference type="Proteomes" id="UP001247620"/>
    </source>
</evidence>
<evidence type="ECO:0000313" key="2">
    <source>
        <dbReference type="EMBL" id="MDR6941348.1"/>
    </source>
</evidence>
<dbReference type="Proteomes" id="UP001247620">
    <property type="component" value="Unassembled WGS sequence"/>
</dbReference>
<feature type="domain" description="IrrE N-terminal-like" evidence="1">
    <location>
        <begin position="74"/>
        <end position="179"/>
    </location>
</feature>
<proteinExistence type="predicted"/>
<dbReference type="EMBL" id="JAVDUU010000001">
    <property type="protein sequence ID" value="MDR6941348.1"/>
    <property type="molecule type" value="Genomic_DNA"/>
</dbReference>
<protein>
    <submittedName>
        <fullName evidence="2">Zn-dependent peptidase ImmA (M78 family)</fullName>
    </submittedName>
</protein>
<sequence>MISHDKKDDIERIVLDALSKSNSLGVFPTPVDRIIKYADLRVNSHVDLSIIPNTFFAKQGLILKRGLAKIRGVLDRREKTIYLDLSAPATKIKFVKLHEAGHELLGWQGKLLKFLEDNDETLDPDINEEFESEANYFASSALFQLQLFTDKMKEFPLELATCLELSKLFGGSFHAAIRRYVENSPKRCALLILNKEKSGTFSPTKLTLRTYIQSPAFTDEWGMVGWGEEFDDDAPFVRNFLENRRLLKSQLEIDWLGEVIKCNYHYFHNGHNVFVFMFPLGESVKSRTNFVVKY</sequence>
<reference evidence="2 3" key="1">
    <citation type="submission" date="2023-07" db="EMBL/GenBank/DDBJ databases">
        <title>Sorghum-associated microbial communities from plants grown in Nebraska, USA.</title>
        <authorList>
            <person name="Schachtman D."/>
        </authorList>
    </citation>
    <scope>NUCLEOTIDE SEQUENCE [LARGE SCALE GENOMIC DNA]</scope>
    <source>
        <strain evidence="2 3">3262</strain>
    </source>
</reference>
<accession>A0ABU1T7L9</accession>
<dbReference type="InterPro" id="IPR010359">
    <property type="entry name" value="IrrE_HExxH"/>
</dbReference>
<organism evidence="2 3">
    <name type="scientific">Mucilaginibacter pocheonensis</name>
    <dbReference type="NCBI Taxonomy" id="398050"/>
    <lineage>
        <taxon>Bacteria</taxon>
        <taxon>Pseudomonadati</taxon>
        <taxon>Bacteroidota</taxon>
        <taxon>Sphingobacteriia</taxon>
        <taxon>Sphingobacteriales</taxon>
        <taxon>Sphingobacteriaceae</taxon>
        <taxon>Mucilaginibacter</taxon>
    </lineage>
</organism>
<dbReference type="Gene3D" id="1.10.10.2910">
    <property type="match status" value="1"/>
</dbReference>
<keyword evidence="3" id="KW-1185">Reference proteome</keyword>
<dbReference type="Pfam" id="PF06114">
    <property type="entry name" value="Peptidase_M78"/>
    <property type="match status" value="1"/>
</dbReference>
<name>A0ABU1T7L9_9SPHI</name>
<comment type="caution">
    <text evidence="2">The sequence shown here is derived from an EMBL/GenBank/DDBJ whole genome shotgun (WGS) entry which is preliminary data.</text>
</comment>
<gene>
    <name evidence="2" type="ORF">J2W55_001176</name>
</gene>
<dbReference type="RefSeq" id="WP_310092992.1">
    <property type="nucleotide sequence ID" value="NZ_JAVDUU010000001.1"/>
</dbReference>